<evidence type="ECO:0000256" key="8">
    <source>
        <dbReference type="ARBA" id="ARBA00076306"/>
    </source>
</evidence>
<dbReference type="Gene3D" id="1.10.390.10">
    <property type="entry name" value="Neutral Protease Domain 2"/>
    <property type="match status" value="1"/>
</dbReference>
<dbReference type="InterPro" id="IPR042097">
    <property type="entry name" value="Aminopeptidase_N-like_N_sf"/>
</dbReference>
<evidence type="ECO:0000256" key="4">
    <source>
        <dbReference type="ARBA" id="ARBA00023015"/>
    </source>
</evidence>
<dbReference type="CDD" id="cd09839">
    <property type="entry name" value="M1_like_TAF2"/>
    <property type="match status" value="1"/>
</dbReference>
<dbReference type="PANTHER" id="PTHR15137">
    <property type="entry name" value="TRANSCRIPTION INITIATION FACTOR TFIID"/>
    <property type="match status" value="1"/>
</dbReference>
<comment type="subcellular location">
    <subcellularLocation>
        <location evidence="1">Nucleus</location>
    </subcellularLocation>
</comment>
<keyword evidence="6" id="KW-0539">Nucleus</keyword>
<dbReference type="PANTHER" id="PTHR15137:SF9">
    <property type="entry name" value="TRANSCRIPTION INITIATION FACTOR TFIID SUBUNIT 2"/>
    <property type="match status" value="1"/>
</dbReference>
<name>A0AAJ0G599_9PEZI</name>
<evidence type="ECO:0000256" key="3">
    <source>
        <dbReference type="ARBA" id="ARBA00017363"/>
    </source>
</evidence>
<dbReference type="FunFam" id="1.10.390.10:FF:000011">
    <property type="entry name" value="Transcription initiation factor TFIID subunit"/>
    <property type="match status" value="1"/>
</dbReference>
<keyword evidence="4" id="KW-0805">Transcription regulation</keyword>
<evidence type="ECO:0000313" key="13">
    <source>
        <dbReference type="Proteomes" id="UP001271007"/>
    </source>
</evidence>
<evidence type="ECO:0000256" key="9">
    <source>
        <dbReference type="SAM" id="MobiDB-lite"/>
    </source>
</evidence>
<feature type="domain" description="Transcription initiation factor TFIID subunit 2 Ig-like" evidence="10">
    <location>
        <begin position="588"/>
        <end position="767"/>
    </location>
</feature>
<dbReference type="GO" id="GO:0005669">
    <property type="term" value="C:transcription factor TFIID complex"/>
    <property type="evidence" value="ECO:0007669"/>
    <property type="project" value="InterPro"/>
</dbReference>
<evidence type="ECO:0000256" key="2">
    <source>
        <dbReference type="ARBA" id="ARBA00010937"/>
    </source>
</evidence>
<reference evidence="12" key="1">
    <citation type="submission" date="2023-04" db="EMBL/GenBank/DDBJ databases">
        <title>Black Yeasts Isolated from many extreme environments.</title>
        <authorList>
            <person name="Coleine C."/>
            <person name="Stajich J.E."/>
            <person name="Selbmann L."/>
        </authorList>
    </citation>
    <scope>NUCLEOTIDE SEQUENCE</scope>
    <source>
        <strain evidence="12">CCFEE 5312</strain>
    </source>
</reference>
<dbReference type="Pfam" id="PF25316">
    <property type="entry name" value="TAF2_3rd"/>
    <property type="match status" value="1"/>
</dbReference>
<gene>
    <name evidence="12" type="primary">taf2</name>
    <name evidence="12" type="ORF">LTR09_010908</name>
</gene>
<feature type="compositionally biased region" description="Basic and acidic residues" evidence="9">
    <location>
        <begin position="1470"/>
        <end position="1480"/>
    </location>
</feature>
<accession>A0AAJ0G599</accession>
<evidence type="ECO:0000256" key="6">
    <source>
        <dbReference type="ARBA" id="ARBA00023242"/>
    </source>
</evidence>
<dbReference type="GO" id="GO:0016251">
    <property type="term" value="F:RNA polymerase II general transcription initiation factor activity"/>
    <property type="evidence" value="ECO:0007669"/>
    <property type="project" value="TreeGrafter"/>
</dbReference>
<dbReference type="Proteomes" id="UP001271007">
    <property type="component" value="Unassembled WGS sequence"/>
</dbReference>
<evidence type="ECO:0000259" key="10">
    <source>
        <dbReference type="Pfam" id="PF25316"/>
    </source>
</evidence>
<dbReference type="InterPro" id="IPR027268">
    <property type="entry name" value="Peptidase_M4/M1_CTD_sf"/>
</dbReference>
<organism evidence="12 13">
    <name type="scientific">Extremus antarcticus</name>
    <dbReference type="NCBI Taxonomy" id="702011"/>
    <lineage>
        <taxon>Eukaryota</taxon>
        <taxon>Fungi</taxon>
        <taxon>Dikarya</taxon>
        <taxon>Ascomycota</taxon>
        <taxon>Pezizomycotina</taxon>
        <taxon>Dothideomycetes</taxon>
        <taxon>Dothideomycetidae</taxon>
        <taxon>Mycosphaerellales</taxon>
        <taxon>Extremaceae</taxon>
        <taxon>Extremus</taxon>
    </lineage>
</organism>
<comment type="similarity">
    <text evidence="2">Belongs to the TAF2 family.</text>
</comment>
<dbReference type="GO" id="GO:0003682">
    <property type="term" value="F:chromatin binding"/>
    <property type="evidence" value="ECO:0007669"/>
    <property type="project" value="TreeGrafter"/>
</dbReference>
<keyword evidence="5" id="KW-0804">Transcription</keyword>
<feature type="compositionally biased region" description="Low complexity" evidence="9">
    <location>
        <begin position="1306"/>
        <end position="1331"/>
    </location>
</feature>
<sequence>MPAFPEDVPATAGPIFEEPEYSILRQKVDLDVDFADRSLKGSTEITVQPLVKDLKHIKLHSRQCKPTSIQVGGITAKWNYDDPYKRSRMPDTSGVRQHEMLKSRIDKSLRPGPTPELVVILPTKLKIQELQADAVAEIIPDRAGGAQKSENDAAAAAEGAAAQIAQSGSAFAPIKVFIEFEVECFRDGIHWIGYSDGDRRYPYMYSKVEPWAGNSSCIFPCVDDVTSRCSWDISIRCAKTLGDAFSRPQQQETDGEAGQDVAMTNAEPEDKYLIDLSDEEAAMELAIVCIGESVDDSVDSEDTSRHTASFSLTQPVAARHVGFAIGPFEHVDLSSNRESEQEERLGQSAIKIHGYCLPGKSKDLQNTCFPMASAMDDMGIKYGSFPFSSYQMLFVDDFIYDTVAVAGLSVCSAHLLFPKEVIEPMYVNSKTLIRTLANQWMGVNVIAKEATDEWVVAGIAGFMTDVYLKELCGNNEFRWQQKVASEKVYDLDVDRPSIRNLGELLHYDQSIRDFIDVKSALVLFILDRRLMKASGSTGVQRIINKVFLNAKTGGLVNGEVSTADFQRICERLGHNKLESFFRQWVFNSGCPIFYVTQRFNKKKLVVEMTIVQKQLERITKPAFKPSNFMREIKEHVDEVWAPEANPVFTGPMTIRIHEADGTPYEHIVEIKEATTRLEIPYNTKYKRLKRSRRQKERQVGEGATGEGGDDALLYCLGGILDSEEDKRDWNLVDWTKEDEDKMGQEHYEWIRMDADFEWIGKMHLVMPLYMYISQLQQDRDIAAQYESMRYLLGSNPHHVNLTILVRTLMDAKYFWGIREMAAEGLAVCAKDRLVDIGQFHLLKAFREMFCIEGTNMPKSNDFSDRRNFVLQCAIPRAMAKLRNAEGKVPMAIRKFFIDLLKFNDNSNNQMNDGDATYSDNHYIATLMNCLSDALIASHRERQAAYSFNFGEDEPMEEENNPDADFEIVAIAQIERHRRIDEWESSYQNIYSITALECLQRLTKAGIVSDKTQEVMKYVRGGNADNVRLAAWRCLSEIGMLRKMKAMRYMLHCLSEDPSPKFRHRLLVVFGEALGHIALGDPEPERIAPLPAADGLVLEQEASNEARRLAAVRKSTPEGALVALKSSLQGEQVFGDSLWYAATSPDMTLDEVAAFCDVAALVFEPANSLKLRLNLPKMWRCENLAQGKVKFTAHEPYRQKPSTPLDLQQWEKMEDLGLRYTGRVAAGVVQKKQQQTTEAALKLKIARPEAPVGQLNGDMPPPSAITPSTEKPGFRISLGGGTKRKNSVDLGGRAGSPKVPKISRQQSPAAALASTSKKSKASPARRSSTPSTKGSIGKVKPSRVVVLNLGLNSALAHEILCVPPRPAALARKPSATQASRSITPLSPHPAVFSPSIMTPTNGANFFGGGSAFASPPQAMNMGGFRSYDPVPVATSPMDTTPPVDAKQEVAAESPEDYDDEMPLAMLAKSQPQERAEVKEQEMAPPAAPPVPKPKFTLKLGRKPSQPAPQ</sequence>
<dbReference type="InterPro" id="IPR037813">
    <property type="entry name" value="TAF2"/>
</dbReference>
<comment type="function">
    <text evidence="7">Functions as a component of the DNA-binding general transcription factor complex TFIID. Binding of TFIID to a promoter (with or without TATA element) is the initial step in pre-initiation complex (PIC) formation. TFIID plays a key role in the regulation of gene expression by RNA polymerase II through different activities such as transcription activator interaction, core promoter recognition and selectivity, TFIIA and TFIIB interaction, chromatin modification (histone acetylation by TAF1), facilitation of DNA opening and initiation of transcription.</text>
</comment>
<dbReference type="Gene3D" id="2.60.40.1730">
    <property type="entry name" value="tricorn interacting facor f3 domain"/>
    <property type="match status" value="1"/>
</dbReference>
<evidence type="ECO:0000256" key="1">
    <source>
        <dbReference type="ARBA" id="ARBA00004123"/>
    </source>
</evidence>
<dbReference type="SUPFAM" id="SSF63737">
    <property type="entry name" value="Leukotriene A4 hydrolase N-terminal domain"/>
    <property type="match status" value="1"/>
</dbReference>
<evidence type="ECO:0000256" key="5">
    <source>
        <dbReference type="ARBA" id="ARBA00023163"/>
    </source>
</evidence>
<dbReference type="SUPFAM" id="SSF55486">
    <property type="entry name" value="Metalloproteases ('zincins'), catalytic domain"/>
    <property type="match status" value="1"/>
</dbReference>
<dbReference type="InterPro" id="IPR057991">
    <property type="entry name" value="TPR_TAF2_C"/>
</dbReference>
<comment type="caution">
    <text evidence="12">The sequence shown here is derived from an EMBL/GenBank/DDBJ whole genome shotgun (WGS) entry which is preliminary data.</text>
</comment>
<dbReference type="GO" id="GO:0000976">
    <property type="term" value="F:transcription cis-regulatory region binding"/>
    <property type="evidence" value="ECO:0007669"/>
    <property type="project" value="TreeGrafter"/>
</dbReference>
<dbReference type="GO" id="GO:0006367">
    <property type="term" value="P:transcription initiation at RNA polymerase II promoter"/>
    <property type="evidence" value="ECO:0007669"/>
    <property type="project" value="TreeGrafter"/>
</dbReference>
<protein>
    <recommendedName>
        <fullName evidence="3">Transcription initiation factor TFIID subunit 2</fullName>
    </recommendedName>
    <alternativeName>
        <fullName evidence="8">TBP-associated factor 2</fullName>
    </alternativeName>
</protein>
<evidence type="ECO:0000313" key="12">
    <source>
        <dbReference type="EMBL" id="KAK3047650.1"/>
    </source>
</evidence>
<dbReference type="InterPro" id="IPR057345">
    <property type="entry name" value="Ig-like_TAF2"/>
</dbReference>
<evidence type="ECO:0000259" key="11">
    <source>
        <dbReference type="Pfam" id="PF25577"/>
    </source>
</evidence>
<keyword evidence="13" id="KW-1185">Reference proteome</keyword>
<dbReference type="Pfam" id="PF25577">
    <property type="entry name" value="TPR_TAF2_C"/>
    <property type="match status" value="1"/>
</dbReference>
<feature type="region of interest" description="Disordered" evidence="9">
    <location>
        <begin position="1432"/>
        <end position="1508"/>
    </location>
</feature>
<feature type="domain" description="Transcription initiation factor TFIID subunit 2 TPR repeats" evidence="11">
    <location>
        <begin position="769"/>
        <end position="1069"/>
    </location>
</feature>
<dbReference type="EMBL" id="JAWDJX010000058">
    <property type="protein sequence ID" value="KAK3047650.1"/>
    <property type="molecule type" value="Genomic_DNA"/>
</dbReference>
<proteinExistence type="inferred from homology"/>
<feature type="region of interest" description="Disordered" evidence="9">
    <location>
        <begin position="1250"/>
        <end position="1337"/>
    </location>
</feature>
<evidence type="ECO:0000256" key="7">
    <source>
        <dbReference type="ARBA" id="ARBA00025346"/>
    </source>
</evidence>